<dbReference type="AlphaFoldDB" id="A0A4R1R1C5"/>
<dbReference type="STRING" id="1650663.GCA_001486665_03261"/>
<dbReference type="GO" id="GO:0006629">
    <property type="term" value="P:lipid metabolic process"/>
    <property type="evidence" value="ECO:0007669"/>
    <property type="project" value="InterPro"/>
</dbReference>
<feature type="domain" description="GP-PDE" evidence="1">
    <location>
        <begin position="4"/>
        <end position="240"/>
    </location>
</feature>
<dbReference type="GeneID" id="97379678"/>
<dbReference type="PANTHER" id="PTHR46211:SF1">
    <property type="entry name" value="GLYCEROPHOSPHODIESTER PHOSPHODIESTERASE, CYTOPLASMIC"/>
    <property type="match status" value="1"/>
</dbReference>
<proteinExistence type="predicted"/>
<organism evidence="2 3">
    <name type="scientific">Allofournierella massiliensis</name>
    <dbReference type="NCBI Taxonomy" id="1650663"/>
    <lineage>
        <taxon>Bacteria</taxon>
        <taxon>Bacillati</taxon>
        <taxon>Bacillota</taxon>
        <taxon>Clostridia</taxon>
        <taxon>Eubacteriales</taxon>
        <taxon>Oscillospiraceae</taxon>
        <taxon>Allofournierella</taxon>
    </lineage>
</organism>
<dbReference type="Pfam" id="PF03009">
    <property type="entry name" value="GDPD"/>
    <property type="match status" value="1"/>
</dbReference>
<dbReference type="SUPFAM" id="SSF51695">
    <property type="entry name" value="PLC-like phosphodiesterases"/>
    <property type="match status" value="1"/>
</dbReference>
<dbReference type="GO" id="GO:0008081">
    <property type="term" value="F:phosphoric diester hydrolase activity"/>
    <property type="evidence" value="ECO:0007669"/>
    <property type="project" value="InterPro"/>
</dbReference>
<evidence type="ECO:0000313" key="2">
    <source>
        <dbReference type="EMBL" id="TCL59121.1"/>
    </source>
</evidence>
<evidence type="ECO:0000313" key="3">
    <source>
        <dbReference type="Proteomes" id="UP000295184"/>
    </source>
</evidence>
<dbReference type="EMBL" id="SLUM01000006">
    <property type="protein sequence ID" value="TCL59121.1"/>
    <property type="molecule type" value="Genomic_DNA"/>
</dbReference>
<protein>
    <submittedName>
        <fullName evidence="2">Glycerophosphoryl diester phosphodiesterase</fullName>
    </submittedName>
</protein>
<dbReference type="RefSeq" id="WP_058966758.1">
    <property type="nucleotide sequence ID" value="NZ_CABKVM010000019.1"/>
</dbReference>
<dbReference type="CDD" id="cd08563">
    <property type="entry name" value="GDPD_TtGDE_like"/>
    <property type="match status" value="1"/>
</dbReference>
<reference evidence="2 3" key="1">
    <citation type="submission" date="2019-03" db="EMBL/GenBank/DDBJ databases">
        <title>Genomic Encyclopedia of Type Strains, Phase IV (KMG-IV): sequencing the most valuable type-strain genomes for metagenomic binning, comparative biology and taxonomic classification.</title>
        <authorList>
            <person name="Goeker M."/>
        </authorList>
    </citation>
    <scope>NUCLEOTIDE SEQUENCE [LARGE SCALE GENOMIC DNA]</scope>
    <source>
        <strain evidence="2 3">DSM 100451</strain>
    </source>
</reference>
<dbReference type="Gene3D" id="3.20.20.190">
    <property type="entry name" value="Phosphatidylinositol (PI) phosphodiesterase"/>
    <property type="match status" value="1"/>
</dbReference>
<dbReference type="PROSITE" id="PS50007">
    <property type="entry name" value="PIPLC_X_DOMAIN"/>
    <property type="match status" value="1"/>
</dbReference>
<gene>
    <name evidence="2" type="ORF">EDD77_10634</name>
</gene>
<dbReference type="PANTHER" id="PTHR46211">
    <property type="entry name" value="GLYCEROPHOSPHORYL DIESTER PHOSPHODIESTERASE"/>
    <property type="match status" value="1"/>
</dbReference>
<dbReference type="OrthoDB" id="384721at2"/>
<dbReference type="InterPro" id="IPR017946">
    <property type="entry name" value="PLC-like_Pdiesterase_TIM-brl"/>
</dbReference>
<comment type="caution">
    <text evidence="2">The sequence shown here is derived from an EMBL/GenBank/DDBJ whole genome shotgun (WGS) entry which is preliminary data.</text>
</comment>
<dbReference type="Proteomes" id="UP000295184">
    <property type="component" value="Unassembled WGS sequence"/>
</dbReference>
<sequence length="247" mass="28091">MKQTKVFAHRGASEYAPENTLEAFRLAMEQGAEGIELDVHLSADGELVVIHDEKLERTTNGKGLVKDHTLAQLQALRADNHMEGYEAARIPTLRQVLELVRPGKMQVNIELKTGILWYEGIEKKTLELVKELGMQDRVIYSSFNHYSIEEVRRLDPAAETAYLFSDVIFEVEKYAARHGVKGLHPALWHVKMADFLTDYLQSGLAVRVWTVNRPEDMRLLMERGVDAVITNDPRLALQVRAELGEKE</sequence>
<dbReference type="PROSITE" id="PS51704">
    <property type="entry name" value="GP_PDE"/>
    <property type="match status" value="1"/>
</dbReference>
<dbReference type="InterPro" id="IPR030395">
    <property type="entry name" value="GP_PDE_dom"/>
</dbReference>
<evidence type="ECO:0000259" key="1">
    <source>
        <dbReference type="PROSITE" id="PS51704"/>
    </source>
</evidence>
<name>A0A4R1R1C5_9FIRM</name>
<accession>A0A4R1R1C5</accession>